<keyword evidence="2" id="KW-1185">Reference proteome</keyword>
<gene>
    <name evidence="1" type="ORF">CAUJ_LOCUS8762</name>
</gene>
<name>A0A8S1H9W5_9PELO</name>
<dbReference type="Proteomes" id="UP000835052">
    <property type="component" value="Unassembled WGS sequence"/>
</dbReference>
<reference evidence="1" key="1">
    <citation type="submission" date="2020-10" db="EMBL/GenBank/DDBJ databases">
        <authorList>
            <person name="Kikuchi T."/>
        </authorList>
    </citation>
    <scope>NUCLEOTIDE SEQUENCE</scope>
    <source>
        <strain evidence="1">NKZ352</strain>
    </source>
</reference>
<evidence type="ECO:0000313" key="2">
    <source>
        <dbReference type="Proteomes" id="UP000835052"/>
    </source>
</evidence>
<organism evidence="1 2">
    <name type="scientific">Caenorhabditis auriculariae</name>
    <dbReference type="NCBI Taxonomy" id="2777116"/>
    <lineage>
        <taxon>Eukaryota</taxon>
        <taxon>Metazoa</taxon>
        <taxon>Ecdysozoa</taxon>
        <taxon>Nematoda</taxon>
        <taxon>Chromadorea</taxon>
        <taxon>Rhabditida</taxon>
        <taxon>Rhabditina</taxon>
        <taxon>Rhabditomorpha</taxon>
        <taxon>Rhabditoidea</taxon>
        <taxon>Rhabditidae</taxon>
        <taxon>Peloderinae</taxon>
        <taxon>Caenorhabditis</taxon>
    </lineage>
</organism>
<proteinExistence type="predicted"/>
<dbReference type="AlphaFoldDB" id="A0A8S1H9W5"/>
<sequence>MRTERLQGVQRRLVFGGVVGSRRRRPSSLSSASQRPAHLLPAQAQVQIPHTRCCWLGAHLATNFSTVHHN</sequence>
<protein>
    <submittedName>
        <fullName evidence="1">Uncharacterized protein</fullName>
    </submittedName>
</protein>
<accession>A0A8S1H9W5</accession>
<comment type="caution">
    <text evidence="1">The sequence shown here is derived from an EMBL/GenBank/DDBJ whole genome shotgun (WGS) entry which is preliminary data.</text>
</comment>
<evidence type="ECO:0000313" key="1">
    <source>
        <dbReference type="EMBL" id="CAD6192843.1"/>
    </source>
</evidence>
<dbReference type="EMBL" id="CAJGYM010000030">
    <property type="protein sequence ID" value="CAD6192843.1"/>
    <property type="molecule type" value="Genomic_DNA"/>
</dbReference>